<dbReference type="InterPro" id="IPR012914">
    <property type="entry name" value="PucR_dom"/>
</dbReference>
<feature type="domain" description="PucR C-terminal helix-turn-helix" evidence="2">
    <location>
        <begin position="429"/>
        <end position="479"/>
    </location>
</feature>
<comment type="caution">
    <text evidence="3">The sequence shown here is derived from an EMBL/GenBank/DDBJ whole genome shotgun (WGS) entry which is preliminary data.</text>
</comment>
<dbReference type="Proteomes" id="UP000019494">
    <property type="component" value="Unassembled WGS sequence"/>
</dbReference>
<dbReference type="PANTHER" id="PTHR33744:SF1">
    <property type="entry name" value="DNA-BINDING TRANSCRIPTIONAL ACTIVATOR ADER"/>
    <property type="match status" value="1"/>
</dbReference>
<keyword evidence="4" id="KW-1185">Reference proteome</keyword>
<dbReference type="OrthoDB" id="3246591at2"/>
<dbReference type="RefSeq" id="WP_034720950.1">
    <property type="nucleotide sequence ID" value="NZ_AWQS01000259.1"/>
</dbReference>
<gene>
    <name evidence="3" type="ORF">N864_09045</name>
</gene>
<dbReference type="InterPro" id="IPR042070">
    <property type="entry name" value="PucR_C-HTH_sf"/>
</dbReference>
<dbReference type="AlphaFoldDB" id="W9GE67"/>
<dbReference type="InterPro" id="IPR051448">
    <property type="entry name" value="CdaR-like_regulators"/>
</dbReference>
<evidence type="ECO:0000259" key="1">
    <source>
        <dbReference type="Pfam" id="PF07905"/>
    </source>
</evidence>
<evidence type="ECO:0000259" key="2">
    <source>
        <dbReference type="Pfam" id="PF13556"/>
    </source>
</evidence>
<name>W9GE67_9MICO</name>
<dbReference type="Pfam" id="PF13556">
    <property type="entry name" value="HTH_30"/>
    <property type="match status" value="1"/>
</dbReference>
<evidence type="ECO:0000313" key="3">
    <source>
        <dbReference type="EMBL" id="EWT04375.1"/>
    </source>
</evidence>
<dbReference type="Pfam" id="PF07905">
    <property type="entry name" value="PucR"/>
    <property type="match status" value="1"/>
</dbReference>
<dbReference type="PANTHER" id="PTHR33744">
    <property type="entry name" value="CARBOHYDRATE DIACID REGULATOR"/>
    <property type="match status" value="1"/>
</dbReference>
<reference evidence="4" key="1">
    <citation type="submission" date="2013-08" db="EMBL/GenBank/DDBJ databases">
        <title>Intrasporangium oryzae NRRL B-24470.</title>
        <authorList>
            <person name="Liu H."/>
            <person name="Wang G."/>
        </authorList>
    </citation>
    <scope>NUCLEOTIDE SEQUENCE [LARGE SCALE GENOMIC DNA]</scope>
    <source>
        <strain evidence="4">Q5-1</strain>
    </source>
</reference>
<dbReference type="InterPro" id="IPR025736">
    <property type="entry name" value="PucR_C-HTH_dom"/>
</dbReference>
<organism evidence="3 4">
    <name type="scientific">Intrasporangium chromatireducens Q5-1</name>
    <dbReference type="NCBI Taxonomy" id="584657"/>
    <lineage>
        <taxon>Bacteria</taxon>
        <taxon>Bacillati</taxon>
        <taxon>Actinomycetota</taxon>
        <taxon>Actinomycetes</taxon>
        <taxon>Micrococcales</taxon>
        <taxon>Intrasporangiaceae</taxon>
        <taxon>Intrasporangium</taxon>
    </lineage>
</organism>
<evidence type="ECO:0000313" key="4">
    <source>
        <dbReference type="Proteomes" id="UP000019494"/>
    </source>
</evidence>
<feature type="domain" description="Purine catabolism PurC-like" evidence="1">
    <location>
        <begin position="10"/>
        <end position="119"/>
    </location>
</feature>
<proteinExistence type="predicted"/>
<evidence type="ECO:0008006" key="5">
    <source>
        <dbReference type="Google" id="ProtNLM"/>
    </source>
</evidence>
<dbReference type="Gene3D" id="1.10.10.2840">
    <property type="entry name" value="PucR C-terminal helix-turn-helix domain"/>
    <property type="match status" value="1"/>
</dbReference>
<protein>
    <recommendedName>
        <fullName evidence="5">PucR family transcriptional regulator</fullName>
    </recommendedName>
</protein>
<dbReference type="EMBL" id="AWQS01000259">
    <property type="protein sequence ID" value="EWT04375.1"/>
    <property type="molecule type" value="Genomic_DNA"/>
</dbReference>
<accession>W9GE67</accession>
<sequence>MPTLAELSDVLGDDLALVGAAPPADAPLTGVHVSELRDPRPYLSGGELLLTTGMSLTMQTAPLQAYATMLVGHGIAGLALGLGPVLLEVPEVLVRVCDEAGLPLYVVPEPTPFQLVARRYWELLAAEGRADLDVALGAQRDLVRAASDRNPVTAVVRVLASALDGWAAHLDPDGAVAAVWPRTSRSSATQVSAEVRRLRAVGPHASATFPFGEMDVAVQPLSRAGRLRGFLATAERRPGTARNRQLLVTATSLLALAVELRHAGVLRRRAEREAVAALLLTGRVAAARELAAALSLDPPPSSARLVLTGPIGRDAADELLDECERHHLDVWGHWTADQLRLLAAPDVIPHLPTRRTGSEASIASPTVSLSAAMGPALATTLRGAERILAGLEVGAHLDLQASQSPLDQGRRGWLALQALGRPELEAAAAAYLRHHGSWERAAKELDCHRNTLRHRIATIHQQSGLDLDDPTSAAGLWLARLELCGSE</sequence>